<dbReference type="PANTHER" id="PTHR15750">
    <property type="entry name" value="VASOHIBIN-1-LIKE ISOFORM X2"/>
    <property type="match status" value="1"/>
</dbReference>
<feature type="compositionally biased region" description="Basic and acidic residues" evidence="2">
    <location>
        <begin position="702"/>
        <end position="712"/>
    </location>
</feature>
<feature type="compositionally biased region" description="Polar residues" evidence="2">
    <location>
        <begin position="571"/>
        <end position="581"/>
    </location>
</feature>
<evidence type="ECO:0000256" key="1">
    <source>
        <dbReference type="PIRSR" id="PIRSR628131-1"/>
    </source>
</evidence>
<keyword evidence="4" id="KW-1185">Reference proteome</keyword>
<evidence type="ECO:0000313" key="4">
    <source>
        <dbReference type="Proteomes" id="UP000822688"/>
    </source>
</evidence>
<feature type="active site" evidence="1">
    <location>
        <position position="397"/>
    </location>
</feature>
<dbReference type="GO" id="GO:0005737">
    <property type="term" value="C:cytoplasm"/>
    <property type="evidence" value="ECO:0007669"/>
    <property type="project" value="InterPro"/>
</dbReference>
<gene>
    <name evidence="3" type="ORF">KC19_1G125900</name>
</gene>
<reference evidence="3" key="1">
    <citation type="submission" date="2020-06" db="EMBL/GenBank/DDBJ databases">
        <title>WGS assembly of Ceratodon purpureus strain R40.</title>
        <authorList>
            <person name="Carey S.B."/>
            <person name="Jenkins J."/>
            <person name="Shu S."/>
            <person name="Lovell J.T."/>
            <person name="Sreedasyam A."/>
            <person name="Maumus F."/>
            <person name="Tiley G.P."/>
            <person name="Fernandez-Pozo N."/>
            <person name="Barry K."/>
            <person name="Chen C."/>
            <person name="Wang M."/>
            <person name="Lipzen A."/>
            <person name="Daum C."/>
            <person name="Saski C.A."/>
            <person name="Payton A.C."/>
            <person name="Mcbreen J.C."/>
            <person name="Conrad R.E."/>
            <person name="Kollar L.M."/>
            <person name="Olsson S."/>
            <person name="Huttunen S."/>
            <person name="Landis J.B."/>
            <person name="Wickett N.J."/>
            <person name="Johnson M.G."/>
            <person name="Rensing S.A."/>
            <person name="Grimwood J."/>
            <person name="Schmutz J."/>
            <person name="Mcdaniel S.F."/>
        </authorList>
    </citation>
    <scope>NUCLEOTIDE SEQUENCE</scope>
    <source>
        <strain evidence="3">R40</strain>
    </source>
</reference>
<feature type="region of interest" description="Disordered" evidence="2">
    <location>
        <begin position="702"/>
        <end position="730"/>
    </location>
</feature>
<feature type="region of interest" description="Disordered" evidence="2">
    <location>
        <begin position="542"/>
        <end position="591"/>
    </location>
</feature>
<name>A0A8T0J7C5_CERPU</name>
<proteinExistence type="predicted"/>
<protein>
    <submittedName>
        <fullName evidence="3">Uncharacterized protein</fullName>
    </submittedName>
</protein>
<dbReference type="PANTHER" id="PTHR15750:SF2">
    <property type="entry name" value="VASOHIBIN"/>
    <property type="match status" value="1"/>
</dbReference>
<dbReference type="Proteomes" id="UP000822688">
    <property type="component" value="Chromosome 1"/>
</dbReference>
<organism evidence="3 4">
    <name type="scientific">Ceratodon purpureus</name>
    <name type="common">Fire moss</name>
    <name type="synonym">Dicranum purpureum</name>
    <dbReference type="NCBI Taxonomy" id="3225"/>
    <lineage>
        <taxon>Eukaryota</taxon>
        <taxon>Viridiplantae</taxon>
        <taxon>Streptophyta</taxon>
        <taxon>Embryophyta</taxon>
        <taxon>Bryophyta</taxon>
        <taxon>Bryophytina</taxon>
        <taxon>Bryopsida</taxon>
        <taxon>Dicranidae</taxon>
        <taxon>Pseudoditrichales</taxon>
        <taxon>Ditrichaceae</taxon>
        <taxon>Ceratodon</taxon>
    </lineage>
</organism>
<evidence type="ECO:0000256" key="2">
    <source>
        <dbReference type="SAM" id="MobiDB-lite"/>
    </source>
</evidence>
<comment type="caution">
    <text evidence="3">The sequence shown here is derived from an EMBL/GenBank/DDBJ whole genome shotgun (WGS) entry which is preliminary data.</text>
</comment>
<dbReference type="EMBL" id="CM026421">
    <property type="protein sequence ID" value="KAG0590778.1"/>
    <property type="molecule type" value="Genomic_DNA"/>
</dbReference>
<accession>A0A8T0J7C5</accession>
<feature type="active site" evidence="1">
    <location>
        <position position="449"/>
    </location>
</feature>
<dbReference type="Pfam" id="PF14822">
    <property type="entry name" value="Vasohibin"/>
    <property type="match status" value="1"/>
</dbReference>
<feature type="active site" evidence="1">
    <location>
        <position position="432"/>
    </location>
</feature>
<sequence>MTTLQKKMRQEDGDLDFLCVTNDMSVDISPRKRSQAFNFFGWFGRASQRAVQIMRSFVSCSSLQSDDSFGEYLSRILGEPNSMVLQDSRDASLSACSVARDACSSFKSDDSFSQYFANALRDPSPLCLRGGVDQTPSTGSLPLKACSSSKSDDSFAEYLAKATRGHDGTRGHNTLDFRESRDGTDLSTCSVPRDACSSPKSDASHAPQYLGCTKRVVGNRSRNFSTFQDPTGVSRSLSNCSVPGEATPPGYVTPPDVWSHRNGRKSPVGFVGKLDANTSTRLAAICKSQKSQIFERPQPVTTEGSDSGVTSTYLKLDQCQCIGENMISSVSSAQPKLPANFFDLPAKLRLRAAKQFLEEFEYRLNPISNFQVKKLRPLSGLMATAKLIIYKPEPIKCVEAVFIALYLTAGLQSVERIPLGFKTQFANQVFQHVVLLVQYKGKYGAFGISRSPDLMNKDLCFDSMSSIIENFKTAYEETDHTILNLQIGLPVEHDVMSGNFVCWEHLLLYPSVQPWPECVAAIENHALRMKHLWNVWVISGRGSDPTRTPSKSLRKPPVNDGPKSVKLTIRKPSTLQKNSVKQSEEHNTPACQQTISYRVPYPPTRMTRNDCHHFRGQQNASVYSGSTSNRSLLKGYFDPKESTGPWKYTQCPKHHDQGTMCTDSVHENEENSVTYAGECGSLEQNPWEVCKNFDCRSSLCKADSKRLGDNPKGRGSGPLYSMVLKRSRAG</sequence>
<dbReference type="InterPro" id="IPR028131">
    <property type="entry name" value="VASH1"/>
</dbReference>
<dbReference type="AlphaFoldDB" id="A0A8T0J7C5"/>
<evidence type="ECO:0000313" key="3">
    <source>
        <dbReference type="EMBL" id="KAG0590778.1"/>
    </source>
</evidence>